<feature type="region of interest" description="Disordered" evidence="11">
    <location>
        <begin position="142"/>
        <end position="193"/>
    </location>
</feature>
<dbReference type="SMART" id="SM00312">
    <property type="entry name" value="PX"/>
    <property type="match status" value="1"/>
</dbReference>
<protein>
    <recommendedName>
        <fullName evidence="5">Sorting nexin MVP1</fullName>
    </recommendedName>
    <alternativeName>
        <fullName evidence="10">Sorting nexin mvp1</fullName>
    </alternativeName>
</protein>
<dbReference type="PANTHER" id="PTHR47554:SF1">
    <property type="entry name" value="SORTING NEXIN MVP1"/>
    <property type="match status" value="1"/>
</dbReference>
<dbReference type="GO" id="GO:0016020">
    <property type="term" value="C:membrane"/>
    <property type="evidence" value="ECO:0007669"/>
    <property type="project" value="UniProtKB-SubCell"/>
</dbReference>
<evidence type="ECO:0000256" key="6">
    <source>
        <dbReference type="ARBA" id="ARBA00022448"/>
    </source>
</evidence>
<feature type="compositionally biased region" description="Polar residues" evidence="11">
    <location>
        <begin position="230"/>
        <end position="285"/>
    </location>
</feature>
<evidence type="ECO:0000256" key="2">
    <source>
        <dbReference type="ARBA" id="ARBA00004287"/>
    </source>
</evidence>
<dbReference type="GO" id="GO:0006623">
    <property type="term" value="P:protein targeting to vacuole"/>
    <property type="evidence" value="ECO:0007669"/>
    <property type="project" value="TreeGrafter"/>
</dbReference>
<evidence type="ECO:0000256" key="3">
    <source>
        <dbReference type="ARBA" id="ARBA00004496"/>
    </source>
</evidence>
<evidence type="ECO:0000259" key="12">
    <source>
        <dbReference type="PROSITE" id="PS50195"/>
    </source>
</evidence>
<comment type="function">
    <text evidence="1">Required for vacuolar protein sorting.</text>
</comment>
<keyword evidence="14" id="KW-1185">Reference proteome</keyword>
<dbReference type="EMBL" id="SNSC02000013">
    <property type="protein sequence ID" value="TID19067.1"/>
    <property type="molecule type" value="Genomic_DNA"/>
</dbReference>
<dbReference type="InterPro" id="IPR028662">
    <property type="entry name" value="SNX8/Mvp1"/>
</dbReference>
<comment type="similarity">
    <text evidence="4">Belongs to the sorting nexin family.</text>
</comment>
<feature type="region of interest" description="Disordered" evidence="11">
    <location>
        <begin position="1"/>
        <end position="56"/>
    </location>
</feature>
<dbReference type="InterPro" id="IPR027267">
    <property type="entry name" value="AH/BAR_dom_sf"/>
</dbReference>
<sequence>MSLFGEFPDDPPASKQKTSLFNEPSSHERTSSGGGLFNDGDDDAGWGLPTPKKQKEGRRELIRRLLEGVDVPEVYVDVFDGLAPEKRNVDGVLGEAKELDEDAESRISDIFGGDRERELGRGEVFVLLALVGLAGEGEEVSLDGVDERRGDLPIPDLGSLTAKKEVAPPSPPAPVETTPHRPAPHSSSTSPTAFRAEAKNMLRKPSFGLEADPWASPDLHRGHNHGNGKETGTNGFATPSQVPASSTWQTPDIATISQTPASLPQRTTSAFTTHSNPRDSTSSSDRAPIRPAAAGDAGWGGYTGTSSQSFGSPARGNGGGYDGQNDRAGNNAPPGIGGTNSSPPRPVAPGVEETITITSISEKEGLMFFQHRNYEVVSARRNSKVIRRYSDFVWLLDCLHKRYPFRQLPLLPPKRVAINGNYLAADATFVEKRRRGLVRFANALVHHPVLSQEQLVIMFLTVPTELSVWRKQANLSVVEEFKDKALPPGLEDSLAPDLQDLFDRVRSGVRRSSEIYINLCNMLERLVKRNEGMASENYRFSRALEACTEATSDTYAVDTNDVPMLNEGLNAAAKHMSSSQALLEDEARAWDEGVLEDMKRQRDCLVSVRDMFDRRDRYDKDNIPSLEKRIDGNTRKLEFLRERTEGVKPGDVEKVEDAIHRDKLSIVAQHARHVFIRQCIRDEIHYFQGSQYAVSKLHQEWAQERVKYAELQADCWRGLADSVEAMPVAASE</sequence>
<dbReference type="InterPro" id="IPR045734">
    <property type="entry name" value="Snx8_BAR_dom"/>
</dbReference>
<dbReference type="GO" id="GO:0005829">
    <property type="term" value="C:cytosol"/>
    <property type="evidence" value="ECO:0007669"/>
    <property type="project" value="GOC"/>
</dbReference>
<keyword evidence="8" id="KW-0653">Protein transport</keyword>
<dbReference type="Proteomes" id="UP000298493">
    <property type="component" value="Unassembled WGS sequence"/>
</dbReference>
<dbReference type="SUPFAM" id="SSF64268">
    <property type="entry name" value="PX domain"/>
    <property type="match status" value="1"/>
</dbReference>
<comment type="caution">
    <text evidence="13">The sequence shown here is derived from an EMBL/GenBank/DDBJ whole genome shotgun (WGS) entry which is preliminary data.</text>
</comment>
<feature type="compositionally biased region" description="Polar residues" evidence="11">
    <location>
        <begin position="15"/>
        <end position="24"/>
    </location>
</feature>
<organism evidence="13 14">
    <name type="scientific">Venturia nashicola</name>
    <dbReference type="NCBI Taxonomy" id="86259"/>
    <lineage>
        <taxon>Eukaryota</taxon>
        <taxon>Fungi</taxon>
        <taxon>Dikarya</taxon>
        <taxon>Ascomycota</taxon>
        <taxon>Pezizomycotina</taxon>
        <taxon>Dothideomycetes</taxon>
        <taxon>Pleosporomycetidae</taxon>
        <taxon>Venturiales</taxon>
        <taxon>Venturiaceae</taxon>
        <taxon>Venturia</taxon>
    </lineage>
</organism>
<feature type="domain" description="PX" evidence="12">
    <location>
        <begin position="352"/>
        <end position="466"/>
    </location>
</feature>
<comment type="subcellular location">
    <subcellularLocation>
        <location evidence="3">Cytoplasm</location>
    </subcellularLocation>
    <subcellularLocation>
        <location evidence="2">Membrane</location>
        <topology evidence="2">Peripheral membrane protein</topology>
        <orientation evidence="2">Cytoplasmic side</orientation>
    </subcellularLocation>
</comment>
<evidence type="ECO:0000313" key="14">
    <source>
        <dbReference type="Proteomes" id="UP000298493"/>
    </source>
</evidence>
<keyword evidence="7" id="KW-0963">Cytoplasm</keyword>
<dbReference type="STRING" id="86259.A0A4Z1NWS0"/>
<dbReference type="GO" id="GO:0032266">
    <property type="term" value="F:phosphatidylinositol-3-phosphate binding"/>
    <property type="evidence" value="ECO:0007669"/>
    <property type="project" value="TreeGrafter"/>
</dbReference>
<dbReference type="CDD" id="cd07597">
    <property type="entry name" value="BAR_SNX8"/>
    <property type="match status" value="1"/>
</dbReference>
<proteinExistence type="inferred from homology"/>
<dbReference type="GO" id="GO:0042147">
    <property type="term" value="P:retrograde transport, endosome to Golgi"/>
    <property type="evidence" value="ECO:0007669"/>
    <property type="project" value="InterPro"/>
</dbReference>
<evidence type="ECO:0000256" key="5">
    <source>
        <dbReference type="ARBA" id="ARBA00014268"/>
    </source>
</evidence>
<dbReference type="FunFam" id="1.20.1270.60:FF:000072">
    <property type="entry name" value="Sorting nexin MVP1"/>
    <property type="match status" value="1"/>
</dbReference>
<gene>
    <name evidence="13" type="ORF">E6O75_ATG06188</name>
</gene>
<feature type="region of interest" description="Disordered" evidence="11">
    <location>
        <begin position="208"/>
        <end position="349"/>
    </location>
</feature>
<evidence type="ECO:0000256" key="1">
    <source>
        <dbReference type="ARBA" id="ARBA00002474"/>
    </source>
</evidence>
<name>A0A4Z1NWS0_9PEZI</name>
<dbReference type="Pfam" id="PF19566">
    <property type="entry name" value="Snx8_BAR_dom"/>
    <property type="match status" value="1"/>
</dbReference>
<dbReference type="PANTHER" id="PTHR47554">
    <property type="entry name" value="SORTING NEXIN MVP1"/>
    <property type="match status" value="1"/>
</dbReference>
<dbReference type="FunFam" id="3.30.1520.10:FF:000037">
    <property type="entry name" value="Sorting nexin mvp-1"/>
    <property type="match status" value="1"/>
</dbReference>
<feature type="compositionally biased region" description="Low complexity" evidence="11">
    <location>
        <begin position="184"/>
        <end position="193"/>
    </location>
</feature>
<dbReference type="Gene3D" id="3.30.1520.10">
    <property type="entry name" value="Phox-like domain"/>
    <property type="match status" value="1"/>
</dbReference>
<evidence type="ECO:0000313" key="13">
    <source>
        <dbReference type="EMBL" id="TID19067.1"/>
    </source>
</evidence>
<dbReference type="InterPro" id="IPR036871">
    <property type="entry name" value="PX_dom_sf"/>
</dbReference>
<dbReference type="CDD" id="cd06866">
    <property type="entry name" value="PX_SNX8_Mvp1p_like"/>
    <property type="match status" value="1"/>
</dbReference>
<evidence type="ECO:0000256" key="4">
    <source>
        <dbReference type="ARBA" id="ARBA00010883"/>
    </source>
</evidence>
<keyword evidence="9" id="KW-0472">Membrane</keyword>
<dbReference type="AlphaFoldDB" id="A0A4Z1NWS0"/>
<evidence type="ECO:0000256" key="8">
    <source>
        <dbReference type="ARBA" id="ARBA00022927"/>
    </source>
</evidence>
<dbReference type="InterPro" id="IPR001683">
    <property type="entry name" value="PX_dom"/>
</dbReference>
<reference evidence="13 14" key="1">
    <citation type="submission" date="2019-04" db="EMBL/GenBank/DDBJ databases">
        <title>High contiguity whole genome sequence and gene annotation resource for two Venturia nashicola isolates.</title>
        <authorList>
            <person name="Prokchorchik M."/>
            <person name="Won K."/>
            <person name="Lee Y."/>
            <person name="Choi E.D."/>
            <person name="Segonzac C."/>
            <person name="Sohn K.H."/>
        </authorList>
    </citation>
    <scope>NUCLEOTIDE SEQUENCE [LARGE SCALE GENOMIC DNA]</scope>
    <source>
        <strain evidence="13 14">PRI2</strain>
    </source>
</reference>
<evidence type="ECO:0000256" key="10">
    <source>
        <dbReference type="ARBA" id="ARBA00072009"/>
    </source>
</evidence>
<dbReference type="Gene3D" id="1.20.1270.60">
    <property type="entry name" value="Arfaptin homology (AH) domain/BAR domain"/>
    <property type="match status" value="1"/>
</dbReference>
<dbReference type="GO" id="GO:0005768">
    <property type="term" value="C:endosome"/>
    <property type="evidence" value="ECO:0007669"/>
    <property type="project" value="TreeGrafter"/>
</dbReference>
<accession>A0A4Z1NWS0</accession>
<evidence type="ECO:0000256" key="9">
    <source>
        <dbReference type="ARBA" id="ARBA00023136"/>
    </source>
</evidence>
<evidence type="ECO:0000256" key="7">
    <source>
        <dbReference type="ARBA" id="ARBA00022490"/>
    </source>
</evidence>
<keyword evidence="6" id="KW-0813">Transport</keyword>
<dbReference type="PROSITE" id="PS50195">
    <property type="entry name" value="PX"/>
    <property type="match status" value="1"/>
</dbReference>
<dbReference type="Pfam" id="PF00787">
    <property type="entry name" value="PX"/>
    <property type="match status" value="1"/>
</dbReference>
<evidence type="ECO:0000256" key="11">
    <source>
        <dbReference type="SAM" id="MobiDB-lite"/>
    </source>
</evidence>
<dbReference type="InterPro" id="IPR035704">
    <property type="entry name" value="SNX8/Mvp1_PX"/>
</dbReference>